<dbReference type="Pfam" id="PF00847">
    <property type="entry name" value="AP2"/>
    <property type="match status" value="1"/>
</dbReference>
<organism evidence="7">
    <name type="scientific">Physcomitrium patens</name>
    <name type="common">Spreading-leaved earth moss</name>
    <name type="synonym">Physcomitrella patens</name>
    <dbReference type="NCBI Taxonomy" id="3218"/>
    <lineage>
        <taxon>Eukaryota</taxon>
        <taxon>Viridiplantae</taxon>
        <taxon>Streptophyta</taxon>
        <taxon>Embryophyta</taxon>
        <taxon>Bryophyta</taxon>
        <taxon>Bryophytina</taxon>
        <taxon>Bryopsida</taxon>
        <taxon>Funariidae</taxon>
        <taxon>Funariales</taxon>
        <taxon>Funariaceae</taxon>
        <taxon>Physcomitrium</taxon>
    </lineage>
</organism>
<dbReference type="PRINTS" id="PR00367">
    <property type="entry name" value="ETHRSPELEMNT"/>
</dbReference>
<dbReference type="SMART" id="SM00380">
    <property type="entry name" value="AP2"/>
    <property type="match status" value="1"/>
</dbReference>
<dbReference type="CDD" id="cd00018">
    <property type="entry name" value="AP2"/>
    <property type="match status" value="1"/>
</dbReference>
<evidence type="ECO:0000256" key="2">
    <source>
        <dbReference type="ARBA" id="ARBA00023015"/>
    </source>
</evidence>
<dbReference type="PANTHER" id="PTHR31677:SF259">
    <property type="entry name" value="AP2_ERF DOMAIN-CONTAINING PROTEIN"/>
    <property type="match status" value="1"/>
</dbReference>
<dbReference type="Gramene" id="Pp3c7_1240V3.2">
    <property type="protein sequence ID" value="Pp3c7_1240V3.2"/>
    <property type="gene ID" value="Pp3c7_1240"/>
</dbReference>
<sequence length="514" mass="56499">MCSREVEKVHKVEKVGVNRVKKPQEGRFRGVRKRPWGRYAAEIRDPNTRERRWLGTFDTAEQAALAYDTAARSMRGLKARTNFVYPAHQTCILSAALTASRASKENLAQPAQKQRKFDWFSALSRGELQRVLVNYHDIGAAHQSSVESCHDYTDVLENVERLASAISDPPRSQRVCELPQLIPPSRNHVEGTGTRDLCTNGSHWFRGDSASQCSGLVLKDDDNDEIANSTTTKSNLLDSGTVPRHSCEVALKGTAVVTRQGKVSHSAESTLTDNIDDSMTTCAEITQALTQNCRETSFEVVAGSIAQVVSRYVDSSPRSMRTGTRNALGINSNPCLFSTQVPYSDDSSLSMASPPADTASYPNSGVVSHSSVVGLPRDVPVSEVCCRSNQGPVDPTQNPDNIQCMLPLSLRTSLSLDSQDLYGDLPLGWSVQPQTTTTGLISSSSFYPQTMEPDLSQTWSNLCELPASWDFSCLTFPELTDVKSHSTAPWAPEWNDFARASQLHGFDGFFTDEY</sequence>
<evidence type="ECO:0000256" key="1">
    <source>
        <dbReference type="ARBA" id="ARBA00004123"/>
    </source>
</evidence>
<dbReference type="EnsemblPlants" id="Pp3c7_1240V3.2">
    <property type="protein sequence ID" value="Pp3c7_1240V3.2"/>
    <property type="gene ID" value="Pp3c7_1240"/>
</dbReference>
<dbReference type="PaxDb" id="3218-PP1S130_106V6.1"/>
<evidence type="ECO:0000313" key="9">
    <source>
        <dbReference type="Proteomes" id="UP000006727"/>
    </source>
</evidence>
<dbReference type="OrthoDB" id="1937505at2759"/>
<keyword evidence="9" id="KW-1185">Reference proteome</keyword>
<gene>
    <name evidence="8" type="primary">LOC112284361</name>
    <name evidence="7" type="ORF">PHYPA_009739</name>
</gene>
<evidence type="ECO:0000256" key="4">
    <source>
        <dbReference type="ARBA" id="ARBA00023163"/>
    </source>
</evidence>
<evidence type="ECO:0000259" key="6">
    <source>
        <dbReference type="PROSITE" id="PS51032"/>
    </source>
</evidence>
<accession>A0A2K1K9U8</accession>
<dbReference type="SUPFAM" id="SSF54171">
    <property type="entry name" value="DNA-binding domain"/>
    <property type="match status" value="1"/>
</dbReference>
<reference evidence="7 9" key="1">
    <citation type="journal article" date="2008" name="Science">
        <title>The Physcomitrella genome reveals evolutionary insights into the conquest of land by plants.</title>
        <authorList>
            <person name="Rensing S."/>
            <person name="Lang D."/>
            <person name="Zimmer A."/>
            <person name="Terry A."/>
            <person name="Salamov A."/>
            <person name="Shapiro H."/>
            <person name="Nishiyama T."/>
            <person name="Perroud P.-F."/>
            <person name="Lindquist E."/>
            <person name="Kamisugi Y."/>
            <person name="Tanahashi T."/>
            <person name="Sakakibara K."/>
            <person name="Fujita T."/>
            <person name="Oishi K."/>
            <person name="Shin-I T."/>
            <person name="Kuroki Y."/>
            <person name="Toyoda A."/>
            <person name="Suzuki Y."/>
            <person name="Hashimoto A."/>
            <person name="Yamaguchi K."/>
            <person name="Sugano A."/>
            <person name="Kohara Y."/>
            <person name="Fujiyama A."/>
            <person name="Anterola A."/>
            <person name="Aoki S."/>
            <person name="Ashton N."/>
            <person name="Barbazuk W.B."/>
            <person name="Barker E."/>
            <person name="Bennetzen J."/>
            <person name="Bezanilla M."/>
            <person name="Blankenship R."/>
            <person name="Cho S.H."/>
            <person name="Dutcher S."/>
            <person name="Estelle M."/>
            <person name="Fawcett J.A."/>
            <person name="Gundlach H."/>
            <person name="Hanada K."/>
            <person name="Heyl A."/>
            <person name="Hicks K.A."/>
            <person name="Hugh J."/>
            <person name="Lohr M."/>
            <person name="Mayer K."/>
            <person name="Melkozernov A."/>
            <person name="Murata T."/>
            <person name="Nelson D."/>
            <person name="Pils B."/>
            <person name="Prigge M."/>
            <person name="Reiss B."/>
            <person name="Renner T."/>
            <person name="Rombauts S."/>
            <person name="Rushton P."/>
            <person name="Sanderfoot A."/>
            <person name="Schween G."/>
            <person name="Shiu S.-H."/>
            <person name="Stueber K."/>
            <person name="Theodoulou F.L."/>
            <person name="Tu H."/>
            <person name="Van de Peer Y."/>
            <person name="Verrier P.J."/>
            <person name="Waters E."/>
            <person name="Wood A."/>
            <person name="Yang L."/>
            <person name="Cove D."/>
            <person name="Cuming A."/>
            <person name="Hasebe M."/>
            <person name="Lucas S."/>
            <person name="Mishler D.B."/>
            <person name="Reski R."/>
            <person name="Grigoriev I."/>
            <person name="Quatrano R.S."/>
            <person name="Boore J.L."/>
        </authorList>
    </citation>
    <scope>NUCLEOTIDE SEQUENCE [LARGE SCALE GENOMIC DNA]</scope>
    <source>
        <strain evidence="8 9">cv. Gransden 2004</strain>
    </source>
</reference>
<dbReference type="Gramene" id="Pp3c7_1240V3.1">
    <property type="protein sequence ID" value="Pp3c7_1240V3.1"/>
    <property type="gene ID" value="Pp3c7_1240"/>
</dbReference>
<dbReference type="InterPro" id="IPR016177">
    <property type="entry name" value="DNA-bd_dom_sf"/>
</dbReference>
<feature type="domain" description="AP2/ERF" evidence="6">
    <location>
        <begin position="27"/>
        <end position="84"/>
    </location>
</feature>
<dbReference type="InterPro" id="IPR001471">
    <property type="entry name" value="AP2/ERF_dom"/>
</dbReference>
<dbReference type="RefSeq" id="XP_024379871.1">
    <property type="nucleotide sequence ID" value="XM_024524103.2"/>
</dbReference>
<evidence type="ECO:0000313" key="7">
    <source>
        <dbReference type="EMBL" id="PNR50553.1"/>
    </source>
</evidence>
<dbReference type="AlphaFoldDB" id="A0A2K1K9U8"/>
<dbReference type="KEGG" id="ppp:112284361"/>
<name>A0A2K1K9U8_PHYPA</name>
<keyword evidence="2" id="KW-0805">Transcription regulation</keyword>
<dbReference type="Proteomes" id="UP000006727">
    <property type="component" value="Chromosome 7"/>
</dbReference>
<dbReference type="FunFam" id="3.30.730.10:FF:000001">
    <property type="entry name" value="Ethylene-responsive transcription factor 2"/>
    <property type="match status" value="1"/>
</dbReference>
<keyword evidence="5" id="KW-0539">Nucleus</keyword>
<dbReference type="GO" id="GO:0005634">
    <property type="term" value="C:nucleus"/>
    <property type="evidence" value="ECO:0007669"/>
    <property type="project" value="UniProtKB-SubCell"/>
</dbReference>
<reference evidence="7 9" key="2">
    <citation type="journal article" date="2018" name="Plant J.">
        <title>The Physcomitrella patens chromosome-scale assembly reveals moss genome structure and evolution.</title>
        <authorList>
            <person name="Lang D."/>
            <person name="Ullrich K.K."/>
            <person name="Murat F."/>
            <person name="Fuchs J."/>
            <person name="Jenkins J."/>
            <person name="Haas F.B."/>
            <person name="Piednoel M."/>
            <person name="Gundlach H."/>
            <person name="Van Bel M."/>
            <person name="Meyberg R."/>
            <person name="Vives C."/>
            <person name="Morata J."/>
            <person name="Symeonidi A."/>
            <person name="Hiss M."/>
            <person name="Muchero W."/>
            <person name="Kamisugi Y."/>
            <person name="Saleh O."/>
            <person name="Blanc G."/>
            <person name="Decker E.L."/>
            <person name="van Gessel N."/>
            <person name="Grimwood J."/>
            <person name="Hayes R.D."/>
            <person name="Graham S.W."/>
            <person name="Gunter L.E."/>
            <person name="McDaniel S.F."/>
            <person name="Hoernstein S.N.W."/>
            <person name="Larsson A."/>
            <person name="Li F.W."/>
            <person name="Perroud P.F."/>
            <person name="Phillips J."/>
            <person name="Ranjan P."/>
            <person name="Rokshar D.S."/>
            <person name="Rothfels C.J."/>
            <person name="Schneider L."/>
            <person name="Shu S."/>
            <person name="Stevenson D.W."/>
            <person name="Thummler F."/>
            <person name="Tillich M."/>
            <person name="Villarreal Aguilar J.C."/>
            <person name="Widiez T."/>
            <person name="Wong G.K."/>
            <person name="Wymore A."/>
            <person name="Zhang Y."/>
            <person name="Zimmer A.D."/>
            <person name="Quatrano R.S."/>
            <person name="Mayer K.F.X."/>
            <person name="Goodstein D."/>
            <person name="Casacuberta J.M."/>
            <person name="Vandepoele K."/>
            <person name="Reski R."/>
            <person name="Cuming A.C."/>
            <person name="Tuskan G.A."/>
            <person name="Maumus F."/>
            <person name="Salse J."/>
            <person name="Schmutz J."/>
            <person name="Rensing S.A."/>
        </authorList>
    </citation>
    <scope>NUCLEOTIDE SEQUENCE [LARGE SCALE GENOMIC DNA]</scope>
    <source>
        <strain evidence="8 9">cv. Gransden 2004</strain>
    </source>
</reference>
<dbReference type="GO" id="GO:0003677">
    <property type="term" value="F:DNA binding"/>
    <property type="evidence" value="ECO:0007669"/>
    <property type="project" value="UniProtKB-KW"/>
</dbReference>
<dbReference type="RefSeq" id="XP_024379869.1">
    <property type="nucleotide sequence ID" value="XM_024524101.2"/>
</dbReference>
<dbReference type="EnsemblPlants" id="Pp3c7_1240V3.3">
    <property type="protein sequence ID" value="Pp3c7_1240V3.3"/>
    <property type="gene ID" value="Pp3c7_1240"/>
</dbReference>
<reference evidence="8" key="3">
    <citation type="submission" date="2020-12" db="UniProtKB">
        <authorList>
            <consortium name="EnsemblPlants"/>
        </authorList>
    </citation>
    <scope>IDENTIFICATION</scope>
</reference>
<dbReference type="PROSITE" id="PS51032">
    <property type="entry name" value="AP2_ERF"/>
    <property type="match status" value="1"/>
</dbReference>
<dbReference type="PANTHER" id="PTHR31677">
    <property type="entry name" value="AP2 DOMAIN CLASS TRANSCRIPTION FACTOR"/>
    <property type="match status" value="1"/>
</dbReference>
<dbReference type="InterPro" id="IPR036955">
    <property type="entry name" value="AP2/ERF_dom_sf"/>
</dbReference>
<keyword evidence="4" id="KW-0804">Transcription</keyword>
<dbReference type="GeneID" id="112284361"/>
<dbReference type="EMBL" id="ABEU02000007">
    <property type="protein sequence ID" value="PNR50553.1"/>
    <property type="molecule type" value="Genomic_DNA"/>
</dbReference>
<comment type="subcellular location">
    <subcellularLocation>
        <location evidence="1">Nucleus</location>
    </subcellularLocation>
</comment>
<dbReference type="Gene3D" id="3.30.730.10">
    <property type="entry name" value="AP2/ERF domain"/>
    <property type="match status" value="1"/>
</dbReference>
<evidence type="ECO:0000256" key="5">
    <source>
        <dbReference type="ARBA" id="ARBA00023242"/>
    </source>
</evidence>
<keyword evidence="3" id="KW-0238">DNA-binding</keyword>
<dbReference type="EnsemblPlants" id="Pp3c7_1240V3.1">
    <property type="protein sequence ID" value="Pp3c7_1240V3.1"/>
    <property type="gene ID" value="Pp3c7_1240"/>
</dbReference>
<evidence type="ECO:0000256" key="3">
    <source>
        <dbReference type="ARBA" id="ARBA00023125"/>
    </source>
</evidence>
<dbReference type="GO" id="GO:0003700">
    <property type="term" value="F:DNA-binding transcription factor activity"/>
    <property type="evidence" value="ECO:0007669"/>
    <property type="project" value="InterPro"/>
</dbReference>
<protein>
    <recommendedName>
        <fullName evidence="6">AP2/ERF domain-containing protein</fullName>
    </recommendedName>
</protein>
<proteinExistence type="predicted"/>
<evidence type="ECO:0000313" key="8">
    <source>
        <dbReference type="EnsemblPlants" id="Pp3c7_1240V3.1"/>
    </source>
</evidence>
<dbReference type="Gramene" id="Pp3c7_1240V3.3">
    <property type="protein sequence ID" value="Pp3c7_1240V3.3"/>
    <property type="gene ID" value="Pp3c7_1240"/>
</dbReference>